<comment type="caution">
    <text evidence="10">The sequence shown here is derived from an EMBL/GenBank/DDBJ whole genome shotgun (WGS) entry which is preliminary data.</text>
</comment>
<dbReference type="Pfam" id="PF13098">
    <property type="entry name" value="Thioredoxin_2"/>
    <property type="match status" value="1"/>
</dbReference>
<evidence type="ECO:0000256" key="3">
    <source>
        <dbReference type="ARBA" id="ARBA00022729"/>
    </source>
</evidence>
<dbReference type="InterPro" id="IPR018950">
    <property type="entry name" value="DiS-bond_isomerase_DsbC/G_N"/>
</dbReference>
<dbReference type="PANTHER" id="PTHR35272">
    <property type="entry name" value="THIOL:DISULFIDE INTERCHANGE PROTEIN DSBC-RELATED"/>
    <property type="match status" value="1"/>
</dbReference>
<dbReference type="InterPro" id="IPR012336">
    <property type="entry name" value="Thioredoxin-like_fold"/>
</dbReference>
<evidence type="ECO:0000313" key="10">
    <source>
        <dbReference type="EMBL" id="KRO71848.1"/>
    </source>
</evidence>
<dbReference type="PANTHER" id="PTHR35272:SF3">
    <property type="entry name" value="THIOL:DISULFIDE INTERCHANGE PROTEIN DSBC"/>
    <property type="match status" value="1"/>
</dbReference>
<dbReference type="EMBL" id="LIBB01000128">
    <property type="protein sequence ID" value="KRO71848.1"/>
    <property type="molecule type" value="Genomic_DNA"/>
</dbReference>
<dbReference type="AlphaFoldDB" id="A0A0R2SAI8"/>
<evidence type="ECO:0000256" key="4">
    <source>
        <dbReference type="ARBA" id="ARBA00022764"/>
    </source>
</evidence>
<dbReference type="InterPro" id="IPR051470">
    <property type="entry name" value="Thiol:disulfide_interchange"/>
</dbReference>
<evidence type="ECO:0000256" key="5">
    <source>
        <dbReference type="ARBA" id="ARBA00023157"/>
    </source>
</evidence>
<feature type="domain" description="Thioredoxin-like fold" evidence="9">
    <location>
        <begin position="142"/>
        <end position="263"/>
    </location>
</feature>
<evidence type="ECO:0000256" key="1">
    <source>
        <dbReference type="ARBA" id="ARBA00004418"/>
    </source>
</evidence>
<evidence type="ECO:0000256" key="7">
    <source>
        <dbReference type="RuleBase" id="RU364038"/>
    </source>
</evidence>
<dbReference type="InterPro" id="IPR036249">
    <property type="entry name" value="Thioredoxin-like_sf"/>
</dbReference>
<evidence type="ECO:0000256" key="2">
    <source>
        <dbReference type="ARBA" id="ARBA00009813"/>
    </source>
</evidence>
<protein>
    <recommendedName>
        <fullName evidence="7">Thiol:disulfide interchange protein</fullName>
    </recommendedName>
</protein>
<reference evidence="10 11" key="1">
    <citation type="submission" date="2015-10" db="EMBL/GenBank/DDBJ databases">
        <title>Metagenome-Assembled Genomes uncover a global brackish microbiome.</title>
        <authorList>
            <person name="Hugerth L.W."/>
            <person name="Larsson J."/>
            <person name="Alneberg J."/>
            <person name="Lindh M.V."/>
            <person name="Legrand C."/>
            <person name="Pinhassi J."/>
            <person name="Andersson A.F."/>
        </authorList>
    </citation>
    <scope>NUCLEOTIDE SEQUENCE [LARGE SCALE GENOMIC DNA]</scope>
    <source>
        <strain evidence="10">BACL4 MAG-120507-bin80</strain>
    </source>
</reference>
<dbReference type="Pfam" id="PF10411">
    <property type="entry name" value="DsbC_N"/>
    <property type="match status" value="1"/>
</dbReference>
<evidence type="ECO:0000313" key="11">
    <source>
        <dbReference type="Proteomes" id="UP000051934"/>
    </source>
</evidence>
<dbReference type="Proteomes" id="UP000051934">
    <property type="component" value="Unassembled WGS sequence"/>
</dbReference>
<evidence type="ECO:0000259" key="9">
    <source>
        <dbReference type="Pfam" id="PF13098"/>
    </source>
</evidence>
<gene>
    <name evidence="10" type="ORF">ABR69_02050</name>
</gene>
<evidence type="ECO:0000259" key="8">
    <source>
        <dbReference type="Pfam" id="PF10411"/>
    </source>
</evidence>
<dbReference type="InterPro" id="IPR033954">
    <property type="entry name" value="DiS-bond_Isoase_DsbC/G"/>
</dbReference>
<organism evidence="10 11">
    <name type="scientific">OM182 bacterium BACL3 MAG-120507-bin80</name>
    <dbReference type="NCBI Taxonomy" id="1655577"/>
    <lineage>
        <taxon>Bacteria</taxon>
        <taxon>Pseudomonadati</taxon>
        <taxon>Pseudomonadota</taxon>
        <taxon>Gammaproteobacteria</taxon>
        <taxon>OMG group</taxon>
        <taxon>OM182 clade</taxon>
    </lineage>
</organism>
<comment type="function">
    <text evidence="7">Required for disulfide bond formation in some periplasmic proteins. Acts by transferring its disulfide bond to other proteins and is reduced in the process.</text>
</comment>
<dbReference type="SUPFAM" id="SSF54423">
    <property type="entry name" value="DsbC/DsbG N-terminal domain-like"/>
    <property type="match status" value="1"/>
</dbReference>
<keyword evidence="3 7" id="KW-0732">Signal</keyword>
<proteinExistence type="inferred from homology"/>
<keyword evidence="6 7" id="KW-0676">Redox-active center</keyword>
<dbReference type="Gene3D" id="3.10.450.70">
    <property type="entry name" value="Disulphide bond isomerase, DsbC/G, N-terminal"/>
    <property type="match status" value="1"/>
</dbReference>
<dbReference type="CDD" id="cd03020">
    <property type="entry name" value="DsbA_DsbC_DsbG"/>
    <property type="match status" value="1"/>
</dbReference>
<keyword evidence="5" id="KW-1015">Disulfide bond</keyword>
<dbReference type="SUPFAM" id="SSF52833">
    <property type="entry name" value="Thioredoxin-like"/>
    <property type="match status" value="1"/>
</dbReference>
<accession>A0A0R2SAI8</accession>
<feature type="domain" description="Disulphide bond isomerase DsbC/G N-terminal" evidence="8">
    <location>
        <begin position="50"/>
        <end position="114"/>
    </location>
</feature>
<sequence>MTVSTATLRRALRAAIKPLHSSIPKRWITAVFAVALAFGIGQVNAQQSLRDKLSAAIETASGNQLKIINLKKTVLPTIYEVQLSTGEILYSDISGDYLFAGDMYRTSSTGLINLSATSRQGANLEKLNQIAESEMIIFEPEEVKATLTVFTDVDCTYCRKLHGELDQLLAYGIRVRYLAYPRGGADSPAFPKMVSVWCSSDRHKSFNQAKNGQNLPAADCETPILEHYALGNEFGVNGTPALVFPDGRLVPGYIEATRLAGMLGIL</sequence>
<name>A0A0R2SAI8_9GAMM</name>
<keyword evidence="4 7" id="KW-0574">Periplasm</keyword>
<evidence type="ECO:0000256" key="6">
    <source>
        <dbReference type="ARBA" id="ARBA00023284"/>
    </source>
</evidence>
<dbReference type="InterPro" id="IPR009094">
    <property type="entry name" value="DiS-bond_isomerase_DsbC/G_N_sf"/>
</dbReference>
<dbReference type="GO" id="GO:0042597">
    <property type="term" value="C:periplasmic space"/>
    <property type="evidence" value="ECO:0007669"/>
    <property type="project" value="UniProtKB-SubCell"/>
</dbReference>
<comment type="subcellular location">
    <subcellularLocation>
        <location evidence="1 7">Periplasm</location>
    </subcellularLocation>
</comment>
<dbReference type="Gene3D" id="3.40.30.10">
    <property type="entry name" value="Glutaredoxin"/>
    <property type="match status" value="1"/>
</dbReference>
<comment type="similarity">
    <text evidence="2 7">Belongs to the thioredoxin family. DsbC subfamily.</text>
</comment>